<feature type="region of interest" description="Disordered" evidence="1">
    <location>
        <begin position="84"/>
        <end position="117"/>
    </location>
</feature>
<dbReference type="Proteomes" id="UP000256805">
    <property type="component" value="Unassembled WGS sequence"/>
</dbReference>
<protein>
    <submittedName>
        <fullName evidence="2">Uncharacterized protein</fullName>
    </submittedName>
</protein>
<evidence type="ECO:0000256" key="1">
    <source>
        <dbReference type="SAM" id="MobiDB-lite"/>
    </source>
</evidence>
<gene>
    <name evidence="2" type="ORF">CBM2634_P90011</name>
</gene>
<evidence type="ECO:0000313" key="2">
    <source>
        <dbReference type="EMBL" id="SPS02385.1"/>
    </source>
</evidence>
<name>A0A375JB10_9BURK</name>
<proteinExistence type="predicted"/>
<dbReference type="EMBL" id="OVTA01000071">
    <property type="protein sequence ID" value="SPS02385.1"/>
    <property type="molecule type" value="Genomic_DNA"/>
</dbReference>
<evidence type="ECO:0000313" key="3">
    <source>
        <dbReference type="Proteomes" id="UP000256805"/>
    </source>
</evidence>
<accession>A0A375JB10</accession>
<feature type="compositionally biased region" description="Polar residues" evidence="1">
    <location>
        <begin position="20"/>
        <end position="31"/>
    </location>
</feature>
<organism evidence="2 3">
    <name type="scientific">Cupriavidus taiwanensis</name>
    <dbReference type="NCBI Taxonomy" id="164546"/>
    <lineage>
        <taxon>Bacteria</taxon>
        <taxon>Pseudomonadati</taxon>
        <taxon>Pseudomonadota</taxon>
        <taxon>Betaproteobacteria</taxon>
        <taxon>Burkholderiales</taxon>
        <taxon>Burkholderiaceae</taxon>
        <taxon>Cupriavidus</taxon>
    </lineage>
</organism>
<sequence>MGQHDNDGFALAAQPGGSQGRPTTNTSSQLNVYERPAHPKFSPVLLSRMVEPYTKLRGEEREGAGSYHAGYECHREYQCAAAQDHQDARSLPQRRGGDQAAVAGPAQHHRQVGGSSTHDWKAAMNQFAILYEERFTHPHR</sequence>
<reference evidence="2 3" key="1">
    <citation type="submission" date="2018-01" db="EMBL/GenBank/DDBJ databases">
        <authorList>
            <person name="Gaut B.S."/>
            <person name="Morton B.R."/>
            <person name="Clegg M.T."/>
            <person name="Duvall M.R."/>
        </authorList>
    </citation>
    <scope>NUCLEOTIDE SEQUENCE [LARGE SCALE GENOMIC DNA]</scope>
    <source>
        <strain evidence="2">Cupriavidus taiwanensis cmp 52</strain>
    </source>
</reference>
<feature type="region of interest" description="Disordered" evidence="1">
    <location>
        <begin position="1"/>
        <end position="36"/>
    </location>
</feature>
<dbReference type="AlphaFoldDB" id="A0A375JB10"/>